<feature type="region of interest" description="Disordered" evidence="1">
    <location>
        <begin position="1"/>
        <end position="48"/>
    </location>
</feature>
<evidence type="ECO:0000313" key="2">
    <source>
        <dbReference type="EMBL" id="GFE13778.1"/>
    </source>
</evidence>
<dbReference type="Proteomes" id="UP000430079">
    <property type="component" value="Unassembled WGS sequence"/>
</dbReference>
<comment type="caution">
    <text evidence="2">The sequence shown here is derived from an EMBL/GenBank/DDBJ whole genome shotgun (WGS) entry which is preliminary data.</text>
</comment>
<keyword evidence="3" id="KW-1185">Reference proteome</keyword>
<organism evidence="2 3">
    <name type="scientific">Streptomyces glebosus</name>
    <dbReference type="NCBI Taxonomy" id="249580"/>
    <lineage>
        <taxon>Bacteria</taxon>
        <taxon>Bacillati</taxon>
        <taxon>Actinomycetota</taxon>
        <taxon>Actinomycetes</taxon>
        <taxon>Kitasatosporales</taxon>
        <taxon>Streptomycetaceae</taxon>
        <taxon>Streptomyces</taxon>
    </lineage>
</organism>
<feature type="region of interest" description="Disordered" evidence="1">
    <location>
        <begin position="86"/>
        <end position="112"/>
    </location>
</feature>
<gene>
    <name evidence="2" type="ORF">Sgleb_18250</name>
</gene>
<evidence type="ECO:0000256" key="1">
    <source>
        <dbReference type="SAM" id="MobiDB-lite"/>
    </source>
</evidence>
<accession>A0A640SRX2</accession>
<protein>
    <submittedName>
        <fullName evidence="2">Uncharacterized protein</fullName>
    </submittedName>
</protein>
<proteinExistence type="predicted"/>
<name>A0A640SRX2_9ACTN</name>
<reference evidence="2 3" key="1">
    <citation type="submission" date="2019-12" db="EMBL/GenBank/DDBJ databases">
        <title>Whole genome shotgun sequence of Streptomyces hygroscopicus subsp. glebosus NBRC 13786.</title>
        <authorList>
            <person name="Ichikawa N."/>
            <person name="Kimura A."/>
            <person name="Kitahashi Y."/>
            <person name="Komaki H."/>
            <person name="Tamura T."/>
        </authorList>
    </citation>
    <scope>NUCLEOTIDE SEQUENCE [LARGE SCALE GENOMIC DNA]</scope>
    <source>
        <strain evidence="2 3">NBRC 13786</strain>
    </source>
</reference>
<dbReference type="EMBL" id="BLIO01000001">
    <property type="protein sequence ID" value="GFE13778.1"/>
    <property type="molecule type" value="Genomic_DNA"/>
</dbReference>
<evidence type="ECO:0000313" key="3">
    <source>
        <dbReference type="Proteomes" id="UP000430079"/>
    </source>
</evidence>
<dbReference type="AlphaFoldDB" id="A0A640SRX2"/>
<sequence>MEVDPGGLGAAAESRQGGESHLVAGPHLGAVEAEGTETGLRGDLPEGEGEQLVRGGVVQVPGEVEVGGVPVRGGDGGTALVGRVRRHAEDPEPGPVAEPLSAPGPASRIRRA</sequence>